<keyword evidence="2" id="KW-1185">Reference proteome</keyword>
<protein>
    <submittedName>
        <fullName evidence="1">Uncharacterized protein</fullName>
    </submittedName>
</protein>
<dbReference type="Proteomes" id="UP000824681">
    <property type="component" value="Chromosome"/>
</dbReference>
<evidence type="ECO:0000313" key="1">
    <source>
        <dbReference type="EMBL" id="QYC40398.1"/>
    </source>
</evidence>
<organism evidence="1 2">
    <name type="scientific">Nonomuraea coxensis DSM 45129</name>
    <dbReference type="NCBI Taxonomy" id="1122611"/>
    <lineage>
        <taxon>Bacteria</taxon>
        <taxon>Bacillati</taxon>
        <taxon>Actinomycetota</taxon>
        <taxon>Actinomycetes</taxon>
        <taxon>Streptosporangiales</taxon>
        <taxon>Streptosporangiaceae</taxon>
        <taxon>Nonomuraea</taxon>
    </lineage>
</organism>
<proteinExistence type="predicted"/>
<name>A0ABX8TYD8_9ACTN</name>
<evidence type="ECO:0000313" key="2">
    <source>
        <dbReference type="Proteomes" id="UP000824681"/>
    </source>
</evidence>
<gene>
    <name evidence="1" type="ORF">Nocox_13910</name>
</gene>
<reference evidence="1 2" key="1">
    <citation type="journal article" date="2021" name="ACS Chem. Biol.">
        <title>Genomic-Led Discovery of a Novel Glycopeptide Antibiotic by Nonomuraea coxensis DSM 45129.</title>
        <authorList>
            <person name="Yushchuk O."/>
            <person name="Vior N.M."/>
            <person name="Andreo-Vidal A."/>
            <person name="Berini F."/>
            <person name="Ruckert C."/>
            <person name="Busche T."/>
            <person name="Binda E."/>
            <person name="Kalinowski J."/>
            <person name="Truman A.W."/>
            <person name="Marinelli F."/>
        </authorList>
    </citation>
    <scope>NUCLEOTIDE SEQUENCE [LARGE SCALE GENOMIC DNA]</scope>
    <source>
        <strain evidence="1 2">DSM 45129</strain>
    </source>
</reference>
<accession>A0ABX8TYD8</accession>
<sequence length="96" mass="10732">MADAARVIQEDTGLELEAAERHVVNMLAAARIRANDDDPWPDDQLADRVGELVDAGHTERAILLIRGETGMSHADAENWMHELMARDADQEEGRER</sequence>
<dbReference type="EMBL" id="CP068985">
    <property type="protein sequence ID" value="QYC40398.1"/>
    <property type="molecule type" value="Genomic_DNA"/>
</dbReference>